<organism evidence="1 2">
    <name type="scientific">Hyalomma asiaticum</name>
    <name type="common">Tick</name>
    <dbReference type="NCBI Taxonomy" id="266040"/>
    <lineage>
        <taxon>Eukaryota</taxon>
        <taxon>Metazoa</taxon>
        <taxon>Ecdysozoa</taxon>
        <taxon>Arthropoda</taxon>
        <taxon>Chelicerata</taxon>
        <taxon>Arachnida</taxon>
        <taxon>Acari</taxon>
        <taxon>Parasitiformes</taxon>
        <taxon>Ixodida</taxon>
        <taxon>Ixodoidea</taxon>
        <taxon>Ixodidae</taxon>
        <taxon>Hyalomminae</taxon>
        <taxon>Hyalomma</taxon>
    </lineage>
</organism>
<proteinExistence type="predicted"/>
<dbReference type="EMBL" id="CM023489">
    <property type="protein sequence ID" value="KAH6921965.1"/>
    <property type="molecule type" value="Genomic_DNA"/>
</dbReference>
<comment type="caution">
    <text evidence="1">The sequence shown here is derived from an EMBL/GenBank/DDBJ whole genome shotgun (WGS) entry which is preliminary data.</text>
</comment>
<protein>
    <submittedName>
        <fullName evidence="1">Uncharacterized protein</fullName>
    </submittedName>
</protein>
<dbReference type="Proteomes" id="UP000821845">
    <property type="component" value="Chromosome 9"/>
</dbReference>
<gene>
    <name evidence="1" type="ORF">HPB50_007030</name>
</gene>
<name>A0ACB7RIP8_HYAAI</name>
<sequence length="460" mass="51102">MIGASPEARTSDSRTMFLLSDVKSRSSAFSSARAIVFVVCIVLPFSTQCSRAENVTSSLGVESTSFLSRVPTPASSAAGETGLLQTLRRFMASHVISIPNSLTRMLFEANLRPECRWALLKTASAFKHLEPWALRLFDATAKYPTGFLQLSRAEIGAFDECLETEVRDAHGNAVSHGQYCSLLVNLKRDTIGERESQFLASLLHPKLFEFAEQFRETDVPLLRMGLCFLDDCRQSDIQTLVDAVLPYPVDIKVANCVTATPEPWTAREIGIVSFLSVLVIVIAGATAVDLHMDFKQKDSHRSGVLLRLVKVFSARSNTCALFHVANETNPEQYSLRFLHGVRAFSAAHIVLGHCYLVFSDTWGIVNRFLSSSFFAPLSRLSFGVYLIHYPFLNLLLSASRERILSSHFTVVTLFFGVFIWSCLLAYMAFLACEGPTAALDKIVVQRLTGRRKAVTQDHRP</sequence>
<keyword evidence="2" id="KW-1185">Reference proteome</keyword>
<evidence type="ECO:0000313" key="1">
    <source>
        <dbReference type="EMBL" id="KAH6921965.1"/>
    </source>
</evidence>
<accession>A0ACB7RIP8</accession>
<evidence type="ECO:0000313" key="2">
    <source>
        <dbReference type="Proteomes" id="UP000821845"/>
    </source>
</evidence>
<reference evidence="1" key="1">
    <citation type="submission" date="2020-05" db="EMBL/GenBank/DDBJ databases">
        <title>Large-scale comparative analyses of tick genomes elucidate their genetic diversity and vector capacities.</title>
        <authorList>
            <person name="Jia N."/>
            <person name="Wang J."/>
            <person name="Shi W."/>
            <person name="Du L."/>
            <person name="Sun Y."/>
            <person name="Zhan W."/>
            <person name="Jiang J."/>
            <person name="Wang Q."/>
            <person name="Zhang B."/>
            <person name="Ji P."/>
            <person name="Sakyi L.B."/>
            <person name="Cui X."/>
            <person name="Yuan T."/>
            <person name="Jiang B."/>
            <person name="Yang W."/>
            <person name="Lam T.T.-Y."/>
            <person name="Chang Q."/>
            <person name="Ding S."/>
            <person name="Wang X."/>
            <person name="Zhu J."/>
            <person name="Ruan X."/>
            <person name="Zhao L."/>
            <person name="Wei J."/>
            <person name="Que T."/>
            <person name="Du C."/>
            <person name="Cheng J."/>
            <person name="Dai P."/>
            <person name="Han X."/>
            <person name="Huang E."/>
            <person name="Gao Y."/>
            <person name="Liu J."/>
            <person name="Shao H."/>
            <person name="Ye R."/>
            <person name="Li L."/>
            <person name="Wei W."/>
            <person name="Wang X."/>
            <person name="Wang C."/>
            <person name="Yang T."/>
            <person name="Huo Q."/>
            <person name="Li W."/>
            <person name="Guo W."/>
            <person name="Chen H."/>
            <person name="Zhou L."/>
            <person name="Ni X."/>
            <person name="Tian J."/>
            <person name="Zhou Y."/>
            <person name="Sheng Y."/>
            <person name="Liu T."/>
            <person name="Pan Y."/>
            <person name="Xia L."/>
            <person name="Li J."/>
            <person name="Zhao F."/>
            <person name="Cao W."/>
        </authorList>
    </citation>
    <scope>NUCLEOTIDE SEQUENCE</scope>
    <source>
        <strain evidence="1">Hyas-2018</strain>
    </source>
</reference>